<reference evidence="5" key="1">
    <citation type="submission" date="2016-10" db="EMBL/GenBank/DDBJ databases">
        <authorList>
            <person name="de Groot N.N."/>
        </authorList>
    </citation>
    <scope>NUCLEOTIDE SEQUENCE [LARGE SCALE GENOMIC DNA]</scope>
    <source>
        <strain evidence="5">JCM 14963</strain>
    </source>
</reference>
<keyword evidence="2" id="KW-0812">Transmembrane</keyword>
<feature type="transmembrane region" description="Helical" evidence="2">
    <location>
        <begin position="111"/>
        <end position="130"/>
    </location>
</feature>
<dbReference type="RefSeq" id="WP_092282957.1">
    <property type="nucleotide sequence ID" value="NZ_BAABWD010000002.1"/>
</dbReference>
<evidence type="ECO:0000313" key="7">
    <source>
        <dbReference type="Proteomes" id="UP001486808"/>
    </source>
</evidence>
<evidence type="ECO:0000313" key="5">
    <source>
        <dbReference type="EMBL" id="SDR69130.1"/>
    </source>
</evidence>
<feature type="signal peptide" evidence="3">
    <location>
        <begin position="1"/>
        <end position="23"/>
    </location>
</feature>
<reference evidence="4 7" key="3">
    <citation type="submission" date="2024-04" db="EMBL/GenBank/DDBJ databases">
        <title>Draft genome sequence of Halopseudomonas sabulinigri NBRC 116187.</title>
        <authorList>
            <person name="Miyakawa T."/>
            <person name="Kusuya Y."/>
            <person name="Miura T."/>
        </authorList>
    </citation>
    <scope>NUCLEOTIDE SEQUENCE [LARGE SCALE GENOMIC DNA]</scope>
    <source>
        <strain evidence="4 7">4NH20-0042</strain>
    </source>
</reference>
<accession>A0A1H1L472</accession>
<name>A0A1H1L472_9GAMM</name>
<evidence type="ECO:0000256" key="2">
    <source>
        <dbReference type="SAM" id="Phobius"/>
    </source>
</evidence>
<sequence length="142" mass="15303">MFRHAVYPALLLSATLLAGTAMAQETPAAPAAQPAAASDAATATQQHDLGTLQAELAKVEAERQRLADQLAGSGQSEELQALQDENQQLRNANQAERLSAQSKLVQQRQQWFLVGGLTVAVSLLLGFMLAKGGRRKRNEWLN</sequence>
<keyword evidence="2" id="KW-1133">Transmembrane helix</keyword>
<keyword evidence="2" id="KW-0472">Membrane</keyword>
<evidence type="ECO:0000256" key="3">
    <source>
        <dbReference type="SAM" id="SignalP"/>
    </source>
</evidence>
<dbReference type="OrthoDB" id="6911796at2"/>
<dbReference type="Proteomes" id="UP001486808">
    <property type="component" value="Unassembled WGS sequence"/>
</dbReference>
<keyword evidence="7" id="KW-1185">Reference proteome</keyword>
<evidence type="ECO:0000256" key="1">
    <source>
        <dbReference type="SAM" id="Coils"/>
    </source>
</evidence>
<dbReference type="EMBL" id="LT629763">
    <property type="protein sequence ID" value="SDR69130.1"/>
    <property type="molecule type" value="Genomic_DNA"/>
</dbReference>
<feature type="coiled-coil region" evidence="1">
    <location>
        <begin position="49"/>
        <end position="99"/>
    </location>
</feature>
<proteinExistence type="predicted"/>
<evidence type="ECO:0008006" key="8">
    <source>
        <dbReference type="Google" id="ProtNLM"/>
    </source>
</evidence>
<keyword evidence="3" id="KW-0732">Signal</keyword>
<feature type="chain" id="PRO_5009253073" description="Translation initiation factor 2" evidence="3">
    <location>
        <begin position="24"/>
        <end position="142"/>
    </location>
</feature>
<dbReference type="STRING" id="472181.SAMN05216271_0049"/>
<dbReference type="AlphaFoldDB" id="A0A1H1L472"/>
<reference evidence="6" key="2">
    <citation type="submission" date="2016-10" db="EMBL/GenBank/DDBJ databases">
        <authorList>
            <person name="Varghese N."/>
            <person name="Submissions S."/>
        </authorList>
    </citation>
    <scope>NUCLEOTIDE SEQUENCE [LARGE SCALE GENOMIC DNA]</scope>
    <source>
        <strain evidence="6">JCM 14963</strain>
    </source>
</reference>
<keyword evidence="1" id="KW-0175">Coiled coil</keyword>
<dbReference type="Proteomes" id="UP000243413">
    <property type="component" value="Chromosome I"/>
</dbReference>
<evidence type="ECO:0000313" key="4">
    <source>
        <dbReference type="EMBL" id="GAA6131622.1"/>
    </source>
</evidence>
<dbReference type="EMBL" id="BAABWD010000002">
    <property type="protein sequence ID" value="GAA6131622.1"/>
    <property type="molecule type" value="Genomic_DNA"/>
</dbReference>
<protein>
    <recommendedName>
        <fullName evidence="8">Translation initiation factor 2</fullName>
    </recommendedName>
</protein>
<evidence type="ECO:0000313" key="6">
    <source>
        <dbReference type="Proteomes" id="UP000243413"/>
    </source>
</evidence>
<organism evidence="5 6">
    <name type="scientific">Halopseudomonas sabulinigri</name>
    <dbReference type="NCBI Taxonomy" id="472181"/>
    <lineage>
        <taxon>Bacteria</taxon>
        <taxon>Pseudomonadati</taxon>
        <taxon>Pseudomonadota</taxon>
        <taxon>Gammaproteobacteria</taxon>
        <taxon>Pseudomonadales</taxon>
        <taxon>Pseudomonadaceae</taxon>
        <taxon>Halopseudomonas</taxon>
    </lineage>
</organism>
<gene>
    <name evidence="4" type="ORF">NBRC116187_19820</name>
    <name evidence="5" type="ORF">SAMN05216271_0049</name>
</gene>